<dbReference type="Proteomes" id="UP000092565">
    <property type="component" value="Chromosome"/>
</dbReference>
<protein>
    <submittedName>
        <fullName evidence="2">Uncharacterized protein</fullName>
    </submittedName>
</protein>
<gene>
    <name evidence="2" type="ORF">JL2886_01483</name>
</gene>
<evidence type="ECO:0000313" key="3">
    <source>
        <dbReference type="Proteomes" id="UP000092565"/>
    </source>
</evidence>
<proteinExistence type="predicted"/>
<dbReference type="AlphaFoldDB" id="A0A1B0ZQH4"/>
<reference evidence="2 3" key="1">
    <citation type="submission" date="2016-04" db="EMBL/GenBank/DDBJ databases">
        <authorList>
            <person name="Evans L.H."/>
            <person name="Alamgir A."/>
            <person name="Owens N."/>
            <person name="Weber N.D."/>
            <person name="Virtaneva K."/>
            <person name="Barbian K."/>
            <person name="Babar A."/>
            <person name="Rosenke K."/>
        </authorList>
    </citation>
    <scope>NUCLEOTIDE SEQUENCE [LARGE SCALE GENOMIC DNA]</scope>
    <source>
        <strain evidence="2 3">JL2886</strain>
    </source>
</reference>
<feature type="region of interest" description="Disordered" evidence="1">
    <location>
        <begin position="1"/>
        <end position="22"/>
    </location>
</feature>
<accession>A0A1B0ZQH4</accession>
<feature type="compositionally biased region" description="Polar residues" evidence="1">
    <location>
        <begin position="1"/>
        <end position="20"/>
    </location>
</feature>
<keyword evidence="3" id="KW-1185">Reference proteome</keyword>
<evidence type="ECO:0000256" key="1">
    <source>
        <dbReference type="SAM" id="MobiDB-lite"/>
    </source>
</evidence>
<sequence length="51" mass="5832">MALFATPNSGPTHPQKTNAARSFRPLERAAFVRSRRLMARLWKSFHRPGLP</sequence>
<organism evidence="2 3">
    <name type="scientific">Phaeobacter gallaeciensis</name>
    <dbReference type="NCBI Taxonomy" id="60890"/>
    <lineage>
        <taxon>Bacteria</taxon>
        <taxon>Pseudomonadati</taxon>
        <taxon>Pseudomonadota</taxon>
        <taxon>Alphaproteobacteria</taxon>
        <taxon>Rhodobacterales</taxon>
        <taxon>Roseobacteraceae</taxon>
        <taxon>Phaeobacter</taxon>
    </lineage>
</organism>
<dbReference type="EMBL" id="CP015124">
    <property type="protein sequence ID" value="ANP36400.1"/>
    <property type="molecule type" value="Genomic_DNA"/>
</dbReference>
<name>A0A1B0ZQH4_9RHOB</name>
<evidence type="ECO:0000313" key="2">
    <source>
        <dbReference type="EMBL" id="ANP36400.1"/>
    </source>
</evidence>